<evidence type="ECO:0000313" key="6">
    <source>
        <dbReference type="Proteomes" id="UP000638986"/>
    </source>
</evidence>
<evidence type="ECO:0000313" key="2">
    <source>
        <dbReference type="EMBL" id="MBH3437153.1"/>
    </source>
</evidence>
<keyword evidence="5" id="KW-1185">Reference proteome</keyword>
<dbReference type="Proteomes" id="UP000638986">
    <property type="component" value="Unassembled WGS sequence"/>
</dbReference>
<evidence type="ECO:0000313" key="1">
    <source>
        <dbReference type="EMBL" id="MBF8640544.1"/>
    </source>
</evidence>
<protein>
    <submittedName>
        <fullName evidence="1">HPF/RaiA family ribosome-associated protein</fullName>
    </submittedName>
    <submittedName>
        <fullName evidence="3">Ribosomal subunit interface protein</fullName>
    </submittedName>
</protein>
<dbReference type="EMBL" id="JADTXM010000001">
    <property type="protein sequence ID" value="MBH3437153.1"/>
    <property type="molecule type" value="Genomic_DNA"/>
</dbReference>
<dbReference type="InterPro" id="IPR003489">
    <property type="entry name" value="RHF/RaiA"/>
</dbReference>
<proteinExistence type="predicted"/>
<sequence>MQVQVNTNQIEGSAELQEWVGSAVVDRLERFEDLLTRVEIHLSDENAQKSGAEDKRCQIEARPKGYRSISVTHKAEALDLAVDGAAEKMRHALEHLTGKLDAKVTSTGHIDDPINLEDSQEFTDSLLQDDFLAKQAALGKE</sequence>
<reference evidence="3 4" key="1">
    <citation type="submission" date="2018-06" db="EMBL/GenBank/DDBJ databases">
        <authorList>
            <consortium name="Pathogen Informatics"/>
            <person name="Doyle S."/>
        </authorList>
    </citation>
    <scope>NUCLEOTIDE SEQUENCE [LARGE SCALE GENOMIC DNA]</scope>
    <source>
        <strain evidence="3 4">NCTC11842</strain>
    </source>
</reference>
<dbReference type="EMBL" id="UAUF01000011">
    <property type="protein sequence ID" value="SPZ05884.1"/>
    <property type="molecule type" value="Genomic_DNA"/>
</dbReference>
<accession>A0A2X2CEU3</accession>
<dbReference type="Gene3D" id="3.30.160.100">
    <property type="entry name" value="Ribosome hibernation promotion factor-like"/>
    <property type="match status" value="1"/>
</dbReference>
<organism evidence="3 4">
    <name type="scientific">Pseudomonas luteola</name>
    <dbReference type="NCBI Taxonomy" id="47886"/>
    <lineage>
        <taxon>Bacteria</taxon>
        <taxon>Pseudomonadati</taxon>
        <taxon>Pseudomonadota</taxon>
        <taxon>Gammaproteobacteria</taxon>
        <taxon>Pseudomonadales</taxon>
        <taxon>Pseudomonadaceae</taxon>
        <taxon>Pseudomonas</taxon>
    </lineage>
</organism>
<evidence type="ECO:0000313" key="4">
    <source>
        <dbReference type="Proteomes" id="UP000250443"/>
    </source>
</evidence>
<gene>
    <name evidence="2" type="ORF">I5Q09_00470</name>
    <name evidence="1" type="ORF">IRZ65_07610</name>
    <name evidence="3" type="ORF">NCTC11842_01822</name>
</gene>
<dbReference type="EMBL" id="JADMCD010000003">
    <property type="protein sequence ID" value="MBF8640544.1"/>
    <property type="molecule type" value="Genomic_DNA"/>
</dbReference>
<dbReference type="InterPro" id="IPR036567">
    <property type="entry name" value="RHF-like"/>
</dbReference>
<reference evidence="1 5" key="2">
    <citation type="submission" date="2020-10" db="EMBL/GenBank/DDBJ databases">
        <title>Genome sequences of Pseudomonas isolates.</title>
        <authorList>
            <person name="Wessels L."/>
            <person name="Reich F."/>
            <person name="Hammerl J."/>
        </authorList>
    </citation>
    <scope>NUCLEOTIDE SEQUENCE [LARGE SCALE GENOMIC DNA]</scope>
    <source>
        <strain evidence="1 5">20-MO00624-0</strain>
    </source>
</reference>
<dbReference type="Proteomes" id="UP000626180">
    <property type="component" value="Unassembled WGS sequence"/>
</dbReference>
<evidence type="ECO:0000313" key="5">
    <source>
        <dbReference type="Proteomes" id="UP000626180"/>
    </source>
</evidence>
<reference evidence="2 6" key="3">
    <citation type="submission" date="2020-11" db="EMBL/GenBank/DDBJ databases">
        <title>Enhanced detection system for hospital associated transmission using whole genome sequencing surveillance.</title>
        <authorList>
            <person name="Harrison L.H."/>
            <person name="Van Tyne D."/>
            <person name="Marsh J.W."/>
            <person name="Griffith M.P."/>
            <person name="Snyder D.J."/>
            <person name="Cooper V.S."/>
            <person name="Mustapha M."/>
        </authorList>
    </citation>
    <scope>NUCLEOTIDE SEQUENCE [LARGE SCALE GENOMIC DNA]</scope>
    <source>
        <strain evidence="2 6">PSB00013</strain>
    </source>
</reference>
<dbReference type="SUPFAM" id="SSF69754">
    <property type="entry name" value="Ribosome binding protein Y (YfiA homologue)"/>
    <property type="match status" value="1"/>
</dbReference>
<dbReference type="Proteomes" id="UP000250443">
    <property type="component" value="Unassembled WGS sequence"/>
</dbReference>
<dbReference type="RefSeq" id="WP_010797985.1">
    <property type="nucleotide sequence ID" value="NZ_CP044086.1"/>
</dbReference>
<evidence type="ECO:0000313" key="3">
    <source>
        <dbReference type="EMBL" id="SPZ05884.1"/>
    </source>
</evidence>
<dbReference type="AlphaFoldDB" id="A0A2X2CEU3"/>
<name>A0A2X2CEU3_PSELU</name>
<dbReference type="GeneID" id="300267646"/>
<dbReference type="Pfam" id="PF02482">
    <property type="entry name" value="Ribosomal_S30AE"/>
    <property type="match status" value="1"/>
</dbReference>